<sequence length="219" mass="25903">MTAPQEYRQFMTAHFSGLALQKPVFYQGTYGLRVDLQVGETNTDEYFRHVIGRATTLFEAAFAPDDRVLLLIRDYKYRRRKIRFGNFVHRQIRGLVKGELTYTKTGGFYDPSRVWNQEFIRLPAHRIAHQQVLTAIAHADFPPRAPRFSGRGLWQAPELYFLNLDRALIFHMYDDRGLDLIAGDRQTLRPLYEQFNTWLLDYDRSRMDLMFKSDQERLS</sequence>
<evidence type="ECO:0000313" key="3">
    <source>
        <dbReference type="Proteomes" id="UP000565521"/>
    </source>
</evidence>
<protein>
    <submittedName>
        <fullName evidence="2">DUF3885 domain-containing protein</fullName>
    </submittedName>
</protein>
<accession>A0A7Y7PQS9</accession>
<evidence type="ECO:0000259" key="1">
    <source>
        <dbReference type="Pfam" id="PF13021"/>
    </source>
</evidence>
<feature type="domain" description="DUF3885" evidence="1">
    <location>
        <begin position="8"/>
        <end position="203"/>
    </location>
</feature>
<dbReference type="Pfam" id="PF13021">
    <property type="entry name" value="DUF3885"/>
    <property type="match status" value="1"/>
</dbReference>
<dbReference type="InterPro" id="IPR024976">
    <property type="entry name" value="DUF3885"/>
</dbReference>
<gene>
    <name evidence="2" type="ORF">HW554_14175</name>
</gene>
<proteinExistence type="predicted"/>
<dbReference type="Proteomes" id="UP000565521">
    <property type="component" value="Unassembled WGS sequence"/>
</dbReference>
<dbReference type="RefSeq" id="WP_176901569.1">
    <property type="nucleotide sequence ID" value="NZ_JABKAU010000027.1"/>
</dbReference>
<evidence type="ECO:0000313" key="2">
    <source>
        <dbReference type="EMBL" id="NVO32361.1"/>
    </source>
</evidence>
<dbReference type="AlphaFoldDB" id="A0A7Y7PQS9"/>
<dbReference type="EMBL" id="JABKAU010000027">
    <property type="protein sequence ID" value="NVO32361.1"/>
    <property type="molecule type" value="Genomic_DNA"/>
</dbReference>
<reference evidence="2 3" key="1">
    <citation type="submission" date="2020-05" db="EMBL/GenBank/DDBJ databases">
        <title>Hymenobacter terrestris sp. nov. and Hymenobacter lapidiphilus sp. nov., isolated from regoliths in Antarctica.</title>
        <authorList>
            <person name="Sedlacek I."/>
            <person name="Pantucek R."/>
            <person name="Zeman M."/>
            <person name="Holochova P."/>
            <person name="Kralova S."/>
            <person name="Stankova E."/>
            <person name="Sedo O."/>
            <person name="Micenkova L."/>
            <person name="Svec P."/>
            <person name="Gupta V."/>
            <person name="Sood U."/>
            <person name="Korpole U.S."/>
            <person name="Lal R."/>
        </authorList>
    </citation>
    <scope>NUCLEOTIDE SEQUENCE [LARGE SCALE GENOMIC DNA]</scope>
    <source>
        <strain evidence="2 3">P5342</strain>
    </source>
</reference>
<comment type="caution">
    <text evidence="2">The sequence shown here is derived from an EMBL/GenBank/DDBJ whole genome shotgun (WGS) entry which is preliminary data.</text>
</comment>
<organism evidence="2 3">
    <name type="scientific">Hymenobacter lapidiphilus</name>
    <dbReference type="NCBI Taxonomy" id="2608003"/>
    <lineage>
        <taxon>Bacteria</taxon>
        <taxon>Pseudomonadati</taxon>
        <taxon>Bacteroidota</taxon>
        <taxon>Cytophagia</taxon>
        <taxon>Cytophagales</taxon>
        <taxon>Hymenobacteraceae</taxon>
        <taxon>Hymenobacter</taxon>
    </lineage>
</organism>
<keyword evidence="3" id="KW-1185">Reference proteome</keyword>
<name>A0A7Y7PQS9_9BACT</name>